<dbReference type="InterPro" id="IPR011990">
    <property type="entry name" value="TPR-like_helical_dom_sf"/>
</dbReference>
<organism evidence="2 3">
    <name type="scientific">Nocardia huaxiensis</name>
    <dbReference type="NCBI Taxonomy" id="2755382"/>
    <lineage>
        <taxon>Bacteria</taxon>
        <taxon>Bacillati</taxon>
        <taxon>Actinomycetota</taxon>
        <taxon>Actinomycetes</taxon>
        <taxon>Mycobacteriales</taxon>
        <taxon>Nocardiaceae</taxon>
        <taxon>Nocardia</taxon>
    </lineage>
</organism>
<protein>
    <submittedName>
        <fullName evidence="2">Uncharacterized protein</fullName>
    </submittedName>
</protein>
<dbReference type="Gene3D" id="1.25.40.10">
    <property type="entry name" value="Tetratricopeptide repeat domain"/>
    <property type="match status" value="1"/>
</dbReference>
<reference evidence="2 3" key="1">
    <citation type="submission" date="2020-07" db="EMBL/GenBank/DDBJ databases">
        <authorList>
            <person name="Zhuang K."/>
            <person name="Ran Y."/>
        </authorList>
    </citation>
    <scope>NUCLEOTIDE SEQUENCE [LARGE SCALE GENOMIC DNA]</scope>
    <source>
        <strain evidence="2 3">WCH-YHL-001</strain>
    </source>
</reference>
<evidence type="ECO:0000256" key="1">
    <source>
        <dbReference type="SAM" id="MobiDB-lite"/>
    </source>
</evidence>
<name>A0A7D6Z201_9NOCA</name>
<dbReference type="RefSeq" id="WP_181580010.1">
    <property type="nucleotide sequence ID" value="NZ_CP059399.1"/>
</dbReference>
<evidence type="ECO:0000313" key="3">
    <source>
        <dbReference type="Proteomes" id="UP000515512"/>
    </source>
</evidence>
<dbReference type="SUPFAM" id="SSF48452">
    <property type="entry name" value="TPR-like"/>
    <property type="match status" value="1"/>
</dbReference>
<dbReference type="EMBL" id="CP059399">
    <property type="protein sequence ID" value="QLY28804.1"/>
    <property type="molecule type" value="Genomic_DNA"/>
</dbReference>
<dbReference type="AlphaFoldDB" id="A0A7D6Z201"/>
<dbReference type="Proteomes" id="UP000515512">
    <property type="component" value="Chromosome"/>
</dbReference>
<proteinExistence type="predicted"/>
<evidence type="ECO:0000313" key="2">
    <source>
        <dbReference type="EMBL" id="QLY28804.1"/>
    </source>
</evidence>
<feature type="compositionally biased region" description="Low complexity" evidence="1">
    <location>
        <begin position="88"/>
        <end position="106"/>
    </location>
</feature>
<keyword evidence="3" id="KW-1185">Reference proteome</keyword>
<dbReference type="KEGG" id="nhu:H0264_26200"/>
<gene>
    <name evidence="2" type="ORF">H0264_26200</name>
</gene>
<accession>A0A7D6Z201</accession>
<feature type="region of interest" description="Disordered" evidence="1">
    <location>
        <begin position="88"/>
        <end position="110"/>
    </location>
</feature>
<sequence>MRASSRNDQLERQIRQRGWTRREVADAVNQAHELLTGRAGAYSEERVRRLVRGEITWPHPHYRRALEHVFGVAATELGLFNGRRTRAEPPAARMRPGGAGRPPEAGQTNRRDVMKAITLLTTVPPAMITDVNAPDGLERIAGAVSAPRRADAVVLDTIETIVDQAKLQDDRLGPRAAIGTVLTQAHLTEALLADAGSAQRPRLLSLRSRIGSSIGWQSYDLGHAEAATGHFQIARAAADECGDHAAGALAMAEWSCMAVDTDSPLAAADLAAGAEVRASDTDDPRLRAHTAAVLAVALARLGCASETRSALNRAGRYDVAEVADPADSLAYFCTPAHLARMRARALRSIGDLDAALDAASESVALQPRRDLTSAHILLGALYLDTGRLDAAVETIIAGLDAGAGPNSPRVTTRLRATWKDIRRLAPGSAPVRKLDQRLAESRAA</sequence>